<feature type="transmembrane region" description="Helical" evidence="1">
    <location>
        <begin position="27"/>
        <end position="50"/>
    </location>
</feature>
<reference evidence="2" key="1">
    <citation type="journal article" date="2023" name="Int. J. Mol. Sci.">
        <title>Metagenomics Revealed a New Genus 'Candidatus Thiocaldithrix dubininis' gen. nov., sp. nov. and a New Species 'Candidatus Thiothrix putei' sp. nov. in the Family Thiotrichaceae, Some Members of Which Have Traits of Both Na+- and H+-Motive Energetics.</title>
        <authorList>
            <person name="Ravin N.V."/>
            <person name="Muntyan M.S."/>
            <person name="Smolyakov D.D."/>
            <person name="Rudenko T.S."/>
            <person name="Beletsky A.V."/>
            <person name="Mardanov A.V."/>
            <person name="Grabovich M.Y."/>
        </authorList>
    </citation>
    <scope>NUCLEOTIDE SEQUENCE</scope>
    <source>
        <strain evidence="2">GKL-01</strain>
    </source>
</reference>
<sequence>MPILKSSTERGKQVVGMYKPSTWREKGLPWTLGLFAATYVVVVIGLGIYWSKEPDTFDVVENAKEVSAELQTKMVTGTVTTDALITVANTMLDKPGGYLSNDIMPPGVYLDNMPNWEFGVLTQVRDMARAFRNDFSRSQSQSAEDKDIIIAEPRFNFDSQSWMFPSTESEYREAIHAMERYAKRLADPQQVNAQFYARADNLNDWLGLVDKRLGSLSQRLSMSVGQDVVNMGMAGDKEAQQSTPVPAQSYEKTPWTKIDDVFYESRGQAWALLHFLKAVQVDFAPVLANKNAQASLQQIINELESTQQMIWSPMILNGNGFGFVTNHSLIMASYLSRANAALIDLRRLLAVG</sequence>
<organism evidence="2">
    <name type="scientific">Candidatus Thiocaldithrix dubininis</name>
    <dbReference type="NCBI Taxonomy" id="3080823"/>
    <lineage>
        <taxon>Bacteria</taxon>
        <taxon>Pseudomonadati</taxon>
        <taxon>Pseudomonadota</taxon>
        <taxon>Gammaproteobacteria</taxon>
        <taxon>Thiotrichales</taxon>
        <taxon>Thiotrichaceae</taxon>
        <taxon>Candidatus Thiocaldithrix</taxon>
    </lineage>
</organism>
<dbReference type="Pfam" id="PF10095">
    <property type="entry name" value="DUF2333"/>
    <property type="match status" value="1"/>
</dbReference>
<dbReference type="PIRSF" id="PIRSF029693">
    <property type="entry name" value="UCP029693"/>
    <property type="match status" value="1"/>
</dbReference>
<keyword evidence="1" id="KW-0472">Membrane</keyword>
<proteinExistence type="predicted"/>
<gene>
    <name evidence="2" type="ORF">QJT80_14360</name>
</gene>
<dbReference type="AlphaFoldDB" id="A0AA95H701"/>
<evidence type="ECO:0000256" key="1">
    <source>
        <dbReference type="SAM" id="Phobius"/>
    </source>
</evidence>
<protein>
    <submittedName>
        <fullName evidence="2">DUF2333 family protein</fullName>
    </submittedName>
</protein>
<accession>A0AA95H701</accession>
<dbReference type="EMBL" id="CP124755">
    <property type="protein sequence ID" value="WGZ90655.1"/>
    <property type="molecule type" value="Genomic_DNA"/>
</dbReference>
<evidence type="ECO:0000313" key="2">
    <source>
        <dbReference type="EMBL" id="WGZ90655.1"/>
    </source>
</evidence>
<reference evidence="2" key="2">
    <citation type="submission" date="2023-04" db="EMBL/GenBank/DDBJ databases">
        <authorList>
            <person name="Beletskiy A.V."/>
            <person name="Mardanov A.V."/>
            <person name="Ravin N.V."/>
        </authorList>
    </citation>
    <scope>NUCLEOTIDE SEQUENCE</scope>
    <source>
        <strain evidence="2">GKL-01</strain>
    </source>
</reference>
<dbReference type="Proteomes" id="UP001300672">
    <property type="component" value="Chromosome"/>
</dbReference>
<dbReference type="KEGG" id="tdu:QJT80_14360"/>
<keyword evidence="1" id="KW-0812">Transmembrane</keyword>
<keyword evidence="1" id="KW-1133">Transmembrane helix</keyword>
<name>A0AA95H701_9GAMM</name>
<dbReference type="InterPro" id="IPR016936">
    <property type="entry name" value="UCP029693"/>
</dbReference>